<dbReference type="GO" id="GO:0016036">
    <property type="term" value="P:cellular response to phosphate starvation"/>
    <property type="evidence" value="ECO:0007669"/>
    <property type="project" value="TreeGrafter"/>
</dbReference>
<evidence type="ECO:0000256" key="5">
    <source>
        <dbReference type="ARBA" id="ARBA00022777"/>
    </source>
</evidence>
<dbReference type="PROSITE" id="PS50109">
    <property type="entry name" value="HIS_KIN"/>
    <property type="match status" value="1"/>
</dbReference>
<keyword evidence="4" id="KW-0808">Transferase</keyword>
<evidence type="ECO:0000256" key="6">
    <source>
        <dbReference type="ARBA" id="ARBA00023012"/>
    </source>
</evidence>
<sequence length="162" mass="18391">MENTPREKFNLTELCQQLGNSYMSFIPNLRLNIIDKDIYIRGSSDLMAQLLDKLIDNAQDFTPDSGYIELGLYADKEHVFLYLTNSGSQLPNNPQINIFDSLVTARPKNKQDQSSNSSHLGLGLHIVQLIARYHHSKVSAINSTNPDRVQFVIKLKQQAFPQ</sequence>
<dbReference type="InterPro" id="IPR036890">
    <property type="entry name" value="HATPase_C_sf"/>
</dbReference>
<dbReference type="InterPro" id="IPR050351">
    <property type="entry name" value="BphY/WalK/GraS-like"/>
</dbReference>
<evidence type="ECO:0000256" key="1">
    <source>
        <dbReference type="ARBA" id="ARBA00000085"/>
    </source>
</evidence>
<keyword evidence="6" id="KW-0902">Two-component regulatory system</keyword>
<evidence type="ECO:0000256" key="4">
    <source>
        <dbReference type="ARBA" id="ARBA00022679"/>
    </source>
</evidence>
<dbReference type="PANTHER" id="PTHR45453">
    <property type="entry name" value="PHOSPHATE REGULON SENSOR PROTEIN PHOR"/>
    <property type="match status" value="1"/>
</dbReference>
<accession>A0A3B0WB53</accession>
<proteinExistence type="predicted"/>
<name>A0A3B0WB53_9ZZZZ</name>
<organism evidence="8">
    <name type="scientific">hydrothermal vent metagenome</name>
    <dbReference type="NCBI Taxonomy" id="652676"/>
    <lineage>
        <taxon>unclassified sequences</taxon>
        <taxon>metagenomes</taxon>
        <taxon>ecological metagenomes</taxon>
    </lineage>
</organism>
<dbReference type="EC" id="2.7.13.3" evidence="2"/>
<dbReference type="Gene3D" id="3.30.565.10">
    <property type="entry name" value="Histidine kinase-like ATPase, C-terminal domain"/>
    <property type="match status" value="1"/>
</dbReference>
<evidence type="ECO:0000313" key="8">
    <source>
        <dbReference type="EMBL" id="VAW40924.1"/>
    </source>
</evidence>
<keyword evidence="3" id="KW-0597">Phosphoprotein</keyword>
<dbReference type="SMART" id="SM00387">
    <property type="entry name" value="HATPase_c"/>
    <property type="match status" value="1"/>
</dbReference>
<evidence type="ECO:0000256" key="3">
    <source>
        <dbReference type="ARBA" id="ARBA00022553"/>
    </source>
</evidence>
<dbReference type="PANTHER" id="PTHR45453:SF1">
    <property type="entry name" value="PHOSPHATE REGULON SENSOR PROTEIN PHOR"/>
    <property type="match status" value="1"/>
</dbReference>
<dbReference type="GO" id="GO:0004721">
    <property type="term" value="F:phosphoprotein phosphatase activity"/>
    <property type="evidence" value="ECO:0007669"/>
    <property type="project" value="TreeGrafter"/>
</dbReference>
<comment type="catalytic activity">
    <reaction evidence="1">
        <text>ATP + protein L-histidine = ADP + protein N-phospho-L-histidine.</text>
        <dbReference type="EC" id="2.7.13.3"/>
    </reaction>
</comment>
<protein>
    <recommendedName>
        <fullName evidence="2">histidine kinase</fullName>
        <ecNumber evidence="2">2.7.13.3</ecNumber>
    </recommendedName>
</protein>
<evidence type="ECO:0000259" key="7">
    <source>
        <dbReference type="PROSITE" id="PS50109"/>
    </source>
</evidence>
<dbReference type="GO" id="GO:0000155">
    <property type="term" value="F:phosphorelay sensor kinase activity"/>
    <property type="evidence" value="ECO:0007669"/>
    <property type="project" value="TreeGrafter"/>
</dbReference>
<dbReference type="SUPFAM" id="SSF55874">
    <property type="entry name" value="ATPase domain of HSP90 chaperone/DNA topoisomerase II/histidine kinase"/>
    <property type="match status" value="1"/>
</dbReference>
<dbReference type="AlphaFoldDB" id="A0A3B0WB53"/>
<dbReference type="InterPro" id="IPR005467">
    <property type="entry name" value="His_kinase_dom"/>
</dbReference>
<keyword evidence="5" id="KW-0418">Kinase</keyword>
<evidence type="ECO:0000256" key="2">
    <source>
        <dbReference type="ARBA" id="ARBA00012438"/>
    </source>
</evidence>
<dbReference type="GO" id="GO:0005886">
    <property type="term" value="C:plasma membrane"/>
    <property type="evidence" value="ECO:0007669"/>
    <property type="project" value="TreeGrafter"/>
</dbReference>
<dbReference type="EMBL" id="UOEW01000291">
    <property type="protein sequence ID" value="VAW40924.1"/>
    <property type="molecule type" value="Genomic_DNA"/>
</dbReference>
<dbReference type="Pfam" id="PF02518">
    <property type="entry name" value="HATPase_c"/>
    <property type="match status" value="1"/>
</dbReference>
<reference evidence="8" key="1">
    <citation type="submission" date="2018-06" db="EMBL/GenBank/DDBJ databases">
        <authorList>
            <person name="Zhirakovskaya E."/>
        </authorList>
    </citation>
    <scope>NUCLEOTIDE SEQUENCE</scope>
</reference>
<feature type="domain" description="Histidine kinase" evidence="7">
    <location>
        <begin position="1"/>
        <end position="159"/>
    </location>
</feature>
<gene>
    <name evidence="8" type="ORF">MNBD_GAMMA01-316</name>
</gene>
<dbReference type="InterPro" id="IPR003594">
    <property type="entry name" value="HATPase_dom"/>
</dbReference>